<feature type="domain" description="ABC transmembrane type-1" evidence="8">
    <location>
        <begin position="97"/>
        <end position="290"/>
    </location>
</feature>
<evidence type="ECO:0000313" key="10">
    <source>
        <dbReference type="Proteomes" id="UP000251213"/>
    </source>
</evidence>
<dbReference type="GO" id="GO:0005886">
    <property type="term" value="C:plasma membrane"/>
    <property type="evidence" value="ECO:0007669"/>
    <property type="project" value="UniProtKB-SubCell"/>
</dbReference>
<feature type="transmembrane region" description="Helical" evidence="7">
    <location>
        <begin position="36"/>
        <end position="57"/>
    </location>
</feature>
<dbReference type="InterPro" id="IPR025966">
    <property type="entry name" value="OppC_N"/>
</dbReference>
<dbReference type="InterPro" id="IPR035906">
    <property type="entry name" value="MetI-like_sf"/>
</dbReference>
<evidence type="ECO:0000256" key="4">
    <source>
        <dbReference type="ARBA" id="ARBA00022692"/>
    </source>
</evidence>
<dbReference type="OrthoDB" id="9797472at2"/>
<dbReference type="Proteomes" id="UP000251213">
    <property type="component" value="Unassembled WGS sequence"/>
</dbReference>
<evidence type="ECO:0000259" key="8">
    <source>
        <dbReference type="PROSITE" id="PS50928"/>
    </source>
</evidence>
<keyword evidence="3" id="KW-1003">Cell membrane</keyword>
<reference evidence="9 10" key="1">
    <citation type="submission" date="2018-06" db="EMBL/GenBank/DDBJ databases">
        <title>Thermoflavimicrobium daqus sp. nov., a thermophilic microbe isolated from Moutai-flavour Daqu.</title>
        <authorList>
            <person name="Wang X."/>
            <person name="Zhou H."/>
        </authorList>
    </citation>
    <scope>NUCLEOTIDE SEQUENCE [LARGE SCALE GENOMIC DNA]</scope>
    <source>
        <strain evidence="9 10">FBKL4.011</strain>
    </source>
</reference>
<evidence type="ECO:0000256" key="2">
    <source>
        <dbReference type="ARBA" id="ARBA00022448"/>
    </source>
</evidence>
<dbReference type="InterPro" id="IPR053523">
    <property type="entry name" value="Oligopeptide_permease_AppC"/>
</dbReference>
<evidence type="ECO:0000256" key="3">
    <source>
        <dbReference type="ARBA" id="ARBA00022475"/>
    </source>
</evidence>
<feature type="transmembrane region" description="Helical" evidence="7">
    <location>
        <begin position="270"/>
        <end position="290"/>
    </location>
</feature>
<keyword evidence="4 7" id="KW-0812">Transmembrane</keyword>
<keyword evidence="10" id="KW-1185">Reference proteome</keyword>
<keyword evidence="5 7" id="KW-1133">Transmembrane helix</keyword>
<dbReference type="PANTHER" id="PTHR43386">
    <property type="entry name" value="OLIGOPEPTIDE TRANSPORT SYSTEM PERMEASE PROTEIN APPC"/>
    <property type="match status" value="1"/>
</dbReference>
<dbReference type="CDD" id="cd06261">
    <property type="entry name" value="TM_PBP2"/>
    <property type="match status" value="1"/>
</dbReference>
<dbReference type="GO" id="GO:0055085">
    <property type="term" value="P:transmembrane transport"/>
    <property type="evidence" value="ECO:0007669"/>
    <property type="project" value="InterPro"/>
</dbReference>
<evidence type="ECO:0000256" key="5">
    <source>
        <dbReference type="ARBA" id="ARBA00022989"/>
    </source>
</evidence>
<dbReference type="PROSITE" id="PS50928">
    <property type="entry name" value="ABC_TM1"/>
    <property type="match status" value="1"/>
</dbReference>
<dbReference type="Gene3D" id="1.10.3720.10">
    <property type="entry name" value="MetI-like"/>
    <property type="match status" value="1"/>
</dbReference>
<feature type="transmembrane region" description="Helical" evidence="7">
    <location>
        <begin position="219"/>
        <end position="242"/>
    </location>
</feature>
<evidence type="ECO:0000256" key="6">
    <source>
        <dbReference type="ARBA" id="ARBA00023136"/>
    </source>
</evidence>
<feature type="transmembrane region" description="Helical" evidence="7">
    <location>
        <begin position="136"/>
        <end position="155"/>
    </location>
</feature>
<dbReference type="SUPFAM" id="SSF161098">
    <property type="entry name" value="MetI-like"/>
    <property type="match status" value="1"/>
</dbReference>
<evidence type="ECO:0000313" key="9">
    <source>
        <dbReference type="EMBL" id="RAL21352.1"/>
    </source>
</evidence>
<dbReference type="PANTHER" id="PTHR43386:SF1">
    <property type="entry name" value="D,D-DIPEPTIDE TRANSPORT SYSTEM PERMEASE PROTEIN DDPC-RELATED"/>
    <property type="match status" value="1"/>
</dbReference>
<gene>
    <name evidence="9" type="ORF">DL897_16565</name>
</gene>
<dbReference type="InterPro" id="IPR000515">
    <property type="entry name" value="MetI-like"/>
</dbReference>
<dbReference type="EMBL" id="QJKK01000015">
    <property type="protein sequence ID" value="RAL21352.1"/>
    <property type="molecule type" value="Genomic_DNA"/>
</dbReference>
<protein>
    <submittedName>
        <fullName evidence="9">Peptide ABC transporter permease</fullName>
    </submittedName>
</protein>
<organism evidence="9 10">
    <name type="scientific">Thermoflavimicrobium daqui</name>
    <dbReference type="NCBI Taxonomy" id="2137476"/>
    <lineage>
        <taxon>Bacteria</taxon>
        <taxon>Bacillati</taxon>
        <taxon>Bacillota</taxon>
        <taxon>Bacilli</taxon>
        <taxon>Bacillales</taxon>
        <taxon>Thermoactinomycetaceae</taxon>
        <taxon>Thermoflavimicrobium</taxon>
    </lineage>
</organism>
<sequence>MQTAPTTSISSEKEKPEKKQQSPWQLALSRFMKNKLAVVGIIILLLIVIFSIAAPMLSDFDPNKPDAYNTDAEPDDVHLLGTDEIGRDVLTRLLYGGRISLLVGLTSSLMIVVIGGLLGAIAGYYGKWIDMIIMRIVDILLVLPTLLLMLFVVTIMQKTTIWSLILVFGLTAWPVTARLVRGEVLSIREREFILSAKSIGCSDFQIIFKHVIPNVLPTIIVNATLLMATMILAEAGLAYLGFGVAPEITPTWGNMLHSASNVTVLTDQPWLWIPPGLLVVLTVLSINFIGDGLRDAFDTKSTRR</sequence>
<comment type="similarity">
    <text evidence="7">Belongs to the binding-protein-dependent transport system permease family.</text>
</comment>
<keyword evidence="2 7" id="KW-0813">Transport</keyword>
<reference evidence="9 10" key="2">
    <citation type="submission" date="2018-06" db="EMBL/GenBank/DDBJ databases">
        <authorList>
            <person name="Zhirakovskaya E."/>
        </authorList>
    </citation>
    <scope>NUCLEOTIDE SEQUENCE [LARGE SCALE GENOMIC DNA]</scope>
    <source>
        <strain evidence="9 10">FBKL4.011</strain>
    </source>
</reference>
<feature type="transmembrane region" description="Helical" evidence="7">
    <location>
        <begin position="99"/>
        <end position="124"/>
    </location>
</feature>
<dbReference type="AlphaFoldDB" id="A0A364K0Y7"/>
<dbReference type="Pfam" id="PF12911">
    <property type="entry name" value="OppC_N"/>
    <property type="match status" value="1"/>
</dbReference>
<proteinExistence type="inferred from homology"/>
<comment type="subcellular location">
    <subcellularLocation>
        <location evidence="1 7">Cell membrane</location>
        <topology evidence="1 7">Multi-pass membrane protein</topology>
    </subcellularLocation>
</comment>
<name>A0A364K0Y7_9BACL</name>
<dbReference type="Pfam" id="PF00528">
    <property type="entry name" value="BPD_transp_1"/>
    <property type="match status" value="1"/>
</dbReference>
<dbReference type="NCBIfam" id="NF045476">
    <property type="entry name" value="Opp4C"/>
    <property type="match status" value="1"/>
</dbReference>
<dbReference type="RefSeq" id="WP_113660235.1">
    <property type="nucleotide sequence ID" value="NZ_KZ845677.1"/>
</dbReference>
<accession>A0A364K0Y7</accession>
<dbReference type="InterPro" id="IPR050366">
    <property type="entry name" value="BP-dependent_transpt_permease"/>
</dbReference>
<feature type="transmembrane region" description="Helical" evidence="7">
    <location>
        <begin position="161"/>
        <end position="180"/>
    </location>
</feature>
<evidence type="ECO:0000256" key="1">
    <source>
        <dbReference type="ARBA" id="ARBA00004651"/>
    </source>
</evidence>
<keyword evidence="6 7" id="KW-0472">Membrane</keyword>
<comment type="caution">
    <text evidence="9">The sequence shown here is derived from an EMBL/GenBank/DDBJ whole genome shotgun (WGS) entry which is preliminary data.</text>
</comment>
<evidence type="ECO:0000256" key="7">
    <source>
        <dbReference type="RuleBase" id="RU363032"/>
    </source>
</evidence>